<dbReference type="GO" id="GO:0006388">
    <property type="term" value="P:tRNA splicing, via endonucleolytic cleavage and ligation"/>
    <property type="evidence" value="ECO:0007669"/>
    <property type="project" value="InterPro"/>
</dbReference>
<evidence type="ECO:0000313" key="2">
    <source>
        <dbReference type="Proteomes" id="UP000271889"/>
    </source>
</evidence>
<dbReference type="Proteomes" id="UP000271889">
    <property type="component" value="Unassembled WGS sequence"/>
</dbReference>
<dbReference type="InterPro" id="IPR036167">
    <property type="entry name" value="tRNA_intron_Endo_cat-like_sf"/>
</dbReference>
<reference evidence="1 2" key="1">
    <citation type="submission" date="2018-11" db="EMBL/GenBank/DDBJ databases">
        <authorList>
            <consortium name="Pathogen Informatics"/>
        </authorList>
    </citation>
    <scope>NUCLEOTIDE SEQUENCE [LARGE SCALE GENOMIC DNA]</scope>
</reference>
<dbReference type="GO" id="GO:0005634">
    <property type="term" value="C:nucleus"/>
    <property type="evidence" value="ECO:0007669"/>
    <property type="project" value="UniProtKB-ARBA"/>
</dbReference>
<proteinExistence type="predicted"/>
<dbReference type="AlphaFoldDB" id="A0A3P6TPX5"/>
<protein>
    <recommendedName>
        <fullName evidence="3">tRNA-intron lyase</fullName>
    </recommendedName>
</protein>
<dbReference type="GO" id="GO:0003676">
    <property type="term" value="F:nucleic acid binding"/>
    <property type="evidence" value="ECO:0007669"/>
    <property type="project" value="InterPro"/>
</dbReference>
<name>A0A3P6TPX5_CYLGO</name>
<dbReference type="EMBL" id="UYRV01020735">
    <property type="protein sequence ID" value="VDK68098.1"/>
    <property type="molecule type" value="Genomic_DNA"/>
</dbReference>
<gene>
    <name evidence="1" type="ORF">CGOC_LOCUS6384</name>
</gene>
<accession>A0A3P6TPX5</accession>
<dbReference type="Gene3D" id="3.40.1350.10">
    <property type="match status" value="1"/>
</dbReference>
<dbReference type="OrthoDB" id="5856543at2759"/>
<evidence type="ECO:0008006" key="3">
    <source>
        <dbReference type="Google" id="ProtNLM"/>
    </source>
</evidence>
<organism evidence="1 2">
    <name type="scientific">Cylicostephanus goldi</name>
    <name type="common">Nematode worm</name>
    <dbReference type="NCBI Taxonomy" id="71465"/>
    <lineage>
        <taxon>Eukaryota</taxon>
        <taxon>Metazoa</taxon>
        <taxon>Ecdysozoa</taxon>
        <taxon>Nematoda</taxon>
        <taxon>Chromadorea</taxon>
        <taxon>Rhabditida</taxon>
        <taxon>Rhabditina</taxon>
        <taxon>Rhabditomorpha</taxon>
        <taxon>Strongyloidea</taxon>
        <taxon>Strongylidae</taxon>
        <taxon>Cylicostephanus</taxon>
    </lineage>
</organism>
<sequence>MLYIDIYVAVVGAYGASVVIYRGSPGSHHAAAGVKIETQIEPRFFIGLNRALTNMKKALVIVTPIIPDGLNTSTQRCVDSVHISVGGFSSKK</sequence>
<keyword evidence="2" id="KW-1185">Reference proteome</keyword>
<dbReference type="InterPro" id="IPR011856">
    <property type="entry name" value="tRNA_endonuc-like_dom_sf"/>
</dbReference>
<evidence type="ECO:0000313" key="1">
    <source>
        <dbReference type="EMBL" id="VDK68098.1"/>
    </source>
</evidence>
<dbReference type="SUPFAM" id="SSF53032">
    <property type="entry name" value="tRNA-intron endonuclease catalytic domain-like"/>
    <property type="match status" value="1"/>
</dbReference>